<dbReference type="Proteomes" id="UP001059041">
    <property type="component" value="Linkage Group LG1"/>
</dbReference>
<gene>
    <name evidence="1" type="ORF">IRJ41_023629</name>
</gene>
<dbReference type="AlphaFoldDB" id="A0A9W7X6T5"/>
<proteinExistence type="predicted"/>
<comment type="caution">
    <text evidence="1">The sequence shown here is derived from an EMBL/GenBank/DDBJ whole genome shotgun (WGS) entry which is preliminary data.</text>
</comment>
<evidence type="ECO:0000313" key="2">
    <source>
        <dbReference type="Proteomes" id="UP001059041"/>
    </source>
</evidence>
<keyword evidence="2" id="KW-1185">Reference proteome</keyword>
<reference evidence="1" key="1">
    <citation type="submission" date="2021-02" db="EMBL/GenBank/DDBJ databases">
        <title>Comparative genomics reveals that relaxation of natural selection precedes convergent phenotypic evolution of cavefish.</title>
        <authorList>
            <person name="Peng Z."/>
        </authorList>
    </citation>
    <scope>NUCLEOTIDE SEQUENCE</scope>
    <source>
        <tissue evidence="1">Muscle</tissue>
    </source>
</reference>
<evidence type="ECO:0000313" key="1">
    <source>
        <dbReference type="EMBL" id="KAI7814698.1"/>
    </source>
</evidence>
<organism evidence="1 2">
    <name type="scientific">Triplophysa rosa</name>
    <name type="common">Cave loach</name>
    <dbReference type="NCBI Taxonomy" id="992332"/>
    <lineage>
        <taxon>Eukaryota</taxon>
        <taxon>Metazoa</taxon>
        <taxon>Chordata</taxon>
        <taxon>Craniata</taxon>
        <taxon>Vertebrata</taxon>
        <taxon>Euteleostomi</taxon>
        <taxon>Actinopterygii</taxon>
        <taxon>Neopterygii</taxon>
        <taxon>Teleostei</taxon>
        <taxon>Ostariophysi</taxon>
        <taxon>Cypriniformes</taxon>
        <taxon>Nemacheilidae</taxon>
        <taxon>Triplophysa</taxon>
    </lineage>
</organism>
<feature type="non-terminal residue" evidence="1">
    <location>
        <position position="188"/>
    </location>
</feature>
<accession>A0A9W7X6T5</accession>
<dbReference type="EMBL" id="JAFHDT010000001">
    <property type="protein sequence ID" value="KAI7814698.1"/>
    <property type="molecule type" value="Genomic_DNA"/>
</dbReference>
<sequence length="188" mass="20567">LVLSGLRWSCGHDICYPVKHPTPSPPQPPLTAGLSSSQRTCQCWGVMGHGEAVALSPPGSLCGDRDPAEGKLESLVKRQREGLVPSIRPFHHFLSLSISRSLSFLPLLFHSDGSQRDHRQAQAEEEICAAVGSGQAPLTRALLFKQLHSYLNRDDPEGSAASGVKFCHNTHAWLRPFYNLTSPQLTPR</sequence>
<name>A0A9W7X6T5_TRIRA</name>
<protein>
    <submittedName>
        <fullName evidence="1">Uncharacterized protein</fullName>
    </submittedName>
</protein>